<evidence type="ECO:0000256" key="2">
    <source>
        <dbReference type="ARBA" id="ARBA00022475"/>
    </source>
</evidence>
<feature type="domain" description="RDD" evidence="7">
    <location>
        <begin position="36"/>
        <end position="163"/>
    </location>
</feature>
<keyword evidence="3 6" id="KW-0812">Transmembrane</keyword>
<evidence type="ECO:0000313" key="8">
    <source>
        <dbReference type="EMBL" id="HJF33655.1"/>
    </source>
</evidence>
<dbReference type="InterPro" id="IPR051791">
    <property type="entry name" value="Pra-immunoreactive"/>
</dbReference>
<dbReference type="GO" id="GO:0005886">
    <property type="term" value="C:plasma membrane"/>
    <property type="evidence" value="ECO:0007669"/>
    <property type="project" value="UniProtKB-SubCell"/>
</dbReference>
<evidence type="ECO:0000256" key="6">
    <source>
        <dbReference type="SAM" id="Phobius"/>
    </source>
</evidence>
<dbReference type="InterPro" id="IPR010432">
    <property type="entry name" value="RDD"/>
</dbReference>
<protein>
    <submittedName>
        <fullName evidence="8">RDD family protein</fullName>
    </submittedName>
</protein>
<dbReference type="PANTHER" id="PTHR36115:SF9">
    <property type="entry name" value="LMO1584 PROTEIN"/>
    <property type="match status" value="1"/>
</dbReference>
<keyword evidence="4 6" id="KW-1133">Transmembrane helix</keyword>
<keyword evidence="5 6" id="KW-0472">Membrane</keyword>
<evidence type="ECO:0000313" key="9">
    <source>
        <dbReference type="Proteomes" id="UP000698173"/>
    </source>
</evidence>
<comment type="subcellular location">
    <subcellularLocation>
        <location evidence="1">Cell membrane</location>
        <topology evidence="1">Multi-pass membrane protein</topology>
    </subcellularLocation>
</comment>
<reference evidence="8" key="1">
    <citation type="journal article" date="2021" name="PeerJ">
        <title>Extensive microbial diversity within the chicken gut microbiome revealed by metagenomics and culture.</title>
        <authorList>
            <person name="Gilroy R."/>
            <person name="Ravi A."/>
            <person name="Getino M."/>
            <person name="Pursley I."/>
            <person name="Horton D.L."/>
            <person name="Alikhan N.F."/>
            <person name="Baker D."/>
            <person name="Gharbi K."/>
            <person name="Hall N."/>
            <person name="Watson M."/>
            <person name="Adriaenssens E.M."/>
            <person name="Foster-Nyarko E."/>
            <person name="Jarju S."/>
            <person name="Secka A."/>
            <person name="Antonio M."/>
            <person name="Oren A."/>
            <person name="Chaudhuri R.R."/>
            <person name="La Ragione R."/>
            <person name="Hildebrand F."/>
            <person name="Pallen M.J."/>
        </authorList>
    </citation>
    <scope>NUCLEOTIDE SEQUENCE</scope>
    <source>
        <strain evidence="8">CHK171-7178</strain>
    </source>
</reference>
<dbReference type="Proteomes" id="UP000698173">
    <property type="component" value="Unassembled WGS sequence"/>
</dbReference>
<keyword evidence="2" id="KW-1003">Cell membrane</keyword>
<feature type="transmembrane region" description="Helical" evidence="6">
    <location>
        <begin position="43"/>
        <end position="65"/>
    </location>
</feature>
<dbReference type="EMBL" id="DYWT01000274">
    <property type="protein sequence ID" value="HJF33655.1"/>
    <property type="molecule type" value="Genomic_DNA"/>
</dbReference>
<gene>
    <name evidence="8" type="ORF">K8V56_17970</name>
</gene>
<evidence type="ECO:0000256" key="1">
    <source>
        <dbReference type="ARBA" id="ARBA00004651"/>
    </source>
</evidence>
<evidence type="ECO:0000256" key="3">
    <source>
        <dbReference type="ARBA" id="ARBA00022692"/>
    </source>
</evidence>
<organism evidence="8 9">
    <name type="scientific">Sporosarcina psychrophila</name>
    <name type="common">Bacillus psychrophilus</name>
    <dbReference type="NCBI Taxonomy" id="1476"/>
    <lineage>
        <taxon>Bacteria</taxon>
        <taxon>Bacillati</taxon>
        <taxon>Bacillota</taxon>
        <taxon>Bacilli</taxon>
        <taxon>Bacillales</taxon>
        <taxon>Caryophanaceae</taxon>
        <taxon>Sporosarcina</taxon>
    </lineage>
</organism>
<dbReference type="PANTHER" id="PTHR36115">
    <property type="entry name" value="PROLINE-RICH ANTIGEN HOMOLOG-RELATED"/>
    <property type="match status" value="1"/>
</dbReference>
<accession>A0A921KED9</accession>
<sequence>MSEHIEQQPNLTGNSTAAMPNRDYEAIQTEHYRAKYAGFWTRLWAYAIDLLVLSAISGIIVKPIFRVAGWEITNPSFFLFSTYKFTILILLLLYFALMTRYLQQTVGKMIMGIKVAAKDGGKLTWSAVIFREVIGRFISKMLVVPYLLVLFMPRKEALHDLFADTIVEHEHSYEKEMRVDYRKRIEGQQLQEGTII</sequence>
<name>A0A921KED9_SPOPS</name>
<evidence type="ECO:0000256" key="4">
    <source>
        <dbReference type="ARBA" id="ARBA00022989"/>
    </source>
</evidence>
<reference evidence="8" key="2">
    <citation type="submission" date="2021-09" db="EMBL/GenBank/DDBJ databases">
        <authorList>
            <person name="Gilroy R."/>
        </authorList>
    </citation>
    <scope>NUCLEOTIDE SEQUENCE</scope>
    <source>
        <strain evidence="8">CHK171-7178</strain>
    </source>
</reference>
<proteinExistence type="predicted"/>
<dbReference type="Pfam" id="PF06271">
    <property type="entry name" value="RDD"/>
    <property type="match status" value="1"/>
</dbReference>
<evidence type="ECO:0000259" key="7">
    <source>
        <dbReference type="Pfam" id="PF06271"/>
    </source>
</evidence>
<dbReference type="AlphaFoldDB" id="A0A921KED9"/>
<evidence type="ECO:0000256" key="5">
    <source>
        <dbReference type="ARBA" id="ARBA00023136"/>
    </source>
</evidence>
<feature type="transmembrane region" description="Helical" evidence="6">
    <location>
        <begin position="77"/>
        <end position="97"/>
    </location>
</feature>
<comment type="caution">
    <text evidence="8">The sequence shown here is derived from an EMBL/GenBank/DDBJ whole genome shotgun (WGS) entry which is preliminary data.</text>
</comment>